<sequence length="1143" mass="123399">MDESKGVDSGQTRYGLEEGVIEIWRIGAQPHSSLPRVQEKKLRSLFRVRRSHAPPGVPSTPAHAASTTAIPLVALASYPTSTAPSSQPSTSPAQTPTPTTLLSPTPTATFTPRPYKPPKPALTPAPLVLLAATASLLDTRTPSVLPALGLAIAMCFHKSKDLDVFRASSSHSTGNRSAAAEDILAQSIAGARMMVNVGEAAPVPYVKGAAGVVLAVLEPVQAVQKNFDDYREMVQMVRERVVLLRVPGALDDAHEFQVREAQEHMDALIQILTTLNKTMHAHGYVVHMWKSYSIAQMLKRTREDIRNRCQLHLIKSSSQITRKVNKISDLIYARLDLDRARGGGAGEQVELRMSEGERDDYAYIVPGDIQLLTACTDPLGNVSVLPPSGTVDSVLPPSGMVDSVSPPSDTVGSASSTGSSVSTIATATPSSSTLTPTNGIGKDKDKDVGRGSGLGQTKASKEAKEGKEKEKEREKDTDTEMWTVRVGDEVKTARFYHGKSGVEKMDTDQEILRALRHPNVIQLFGVCTAVLRPALVFHGELHSIPAFEVKSRFTPLERVMFVHALMLDYQDAHVYLRTQLPHVACLAHARPATRMFYVGCPCPRDVRHWLDVGVYVNARGRGVLCLSTAPSYLPAPPIQRHGYTGFSDTPIRPLHPTISRPFYHLLGRHSAVLRAPHPPPSPPLPQYQYQYQYGTGAEGFSMDDRQAREDELVFERDRVERVERERGRRVDLALDARMKRGVMRAVQAVVVEQAFEAGVWALPCLSSVVGGVVGNGKGKGKQRVVVGSEERAGEGDGERELAFGDVVPIPKGWGSGEGVSVSVSMGADDGGVGNSVLAAGCEETSDGAENVVDPLGRVIFPKGMLATEVRDYGTEAVKWDVPEGVGYIDAGAYRCFTVPLLASAQNEPPITCSFSVPLGDLDVLGSAWLAQEGYLRTLVEPYMRDPEGMLGLVTDAKCWFTFQSSFTPAQTQTQTQSGAPKEVFLVIPHPVPPSKGKPFRAPVPFWSSCLPLPPPTGGASSSPSPHPTSPSPSPSSTTPTPLPLLPADVQSLGLQDVRVKMLGGGVCWTRGQAEAVREVQGGWCGFDVVDDKDMGDGMVGKGEKKERERETGEAAVFLWRERAGFVPFVDVFEREADGNGDGE</sequence>
<dbReference type="InterPro" id="IPR059179">
    <property type="entry name" value="MLKL-like_MCAfunc"/>
</dbReference>
<dbReference type="CDD" id="cd21037">
    <property type="entry name" value="MLKL_NTD"/>
    <property type="match status" value="1"/>
</dbReference>
<dbReference type="OrthoDB" id="2897476at2759"/>
<dbReference type="EMBL" id="LUEZ02000121">
    <property type="protein sequence ID" value="RDB16993.1"/>
    <property type="molecule type" value="Genomic_DNA"/>
</dbReference>
<evidence type="ECO:0000313" key="3">
    <source>
        <dbReference type="Proteomes" id="UP000076154"/>
    </source>
</evidence>
<evidence type="ECO:0000256" key="1">
    <source>
        <dbReference type="SAM" id="MobiDB-lite"/>
    </source>
</evidence>
<feature type="region of interest" description="Disordered" evidence="1">
    <location>
        <begin position="79"/>
        <end position="119"/>
    </location>
</feature>
<evidence type="ECO:0000313" key="2">
    <source>
        <dbReference type="EMBL" id="RDB16993.1"/>
    </source>
</evidence>
<organism evidence="2 3">
    <name type="scientific">Hypsizygus marmoreus</name>
    <name type="common">White beech mushroom</name>
    <name type="synonym">Agaricus marmoreus</name>
    <dbReference type="NCBI Taxonomy" id="39966"/>
    <lineage>
        <taxon>Eukaryota</taxon>
        <taxon>Fungi</taxon>
        <taxon>Dikarya</taxon>
        <taxon>Basidiomycota</taxon>
        <taxon>Agaricomycotina</taxon>
        <taxon>Agaricomycetes</taxon>
        <taxon>Agaricomycetidae</taxon>
        <taxon>Agaricales</taxon>
        <taxon>Tricholomatineae</taxon>
        <taxon>Lyophyllaceae</taxon>
        <taxon>Hypsizygus</taxon>
    </lineage>
</organism>
<feature type="compositionally biased region" description="Pro residues" evidence="1">
    <location>
        <begin position="1024"/>
        <end position="1033"/>
    </location>
</feature>
<dbReference type="PANTHER" id="PTHR24216:SF65">
    <property type="entry name" value="PAXILLIN-LIKE PROTEIN 1"/>
    <property type="match status" value="1"/>
</dbReference>
<feature type="region of interest" description="Disordered" evidence="1">
    <location>
        <begin position="393"/>
        <end position="478"/>
    </location>
</feature>
<name>A0A369JBA8_HYPMA</name>
<gene>
    <name evidence="2" type="ORF">Hypma_002340</name>
</gene>
<dbReference type="Proteomes" id="UP000076154">
    <property type="component" value="Unassembled WGS sequence"/>
</dbReference>
<accession>A0A369JBA8</accession>
<feature type="region of interest" description="Disordered" evidence="1">
    <location>
        <begin position="1014"/>
        <end position="1045"/>
    </location>
</feature>
<protein>
    <submittedName>
        <fullName evidence="2">Uncharacterized protein</fullName>
    </submittedName>
</protein>
<dbReference type="PANTHER" id="PTHR24216">
    <property type="entry name" value="PAXILLIN-RELATED"/>
    <property type="match status" value="1"/>
</dbReference>
<proteinExistence type="predicted"/>
<dbReference type="InParanoid" id="A0A369JBA8"/>
<feature type="compositionally biased region" description="Low complexity" evidence="1">
    <location>
        <begin position="79"/>
        <end position="113"/>
    </location>
</feature>
<reference evidence="2" key="1">
    <citation type="submission" date="2018-04" db="EMBL/GenBank/DDBJ databases">
        <title>Whole genome sequencing of Hypsizygus marmoreus.</title>
        <authorList>
            <person name="Choi I.-G."/>
            <person name="Min B."/>
            <person name="Kim J.-G."/>
            <person name="Kim S."/>
            <person name="Oh Y.-L."/>
            <person name="Kong W.-S."/>
            <person name="Park H."/>
            <person name="Jeong J."/>
            <person name="Song E.-S."/>
        </authorList>
    </citation>
    <scope>NUCLEOTIDE SEQUENCE [LARGE SCALE GENOMIC DNA]</scope>
    <source>
        <strain evidence="2">51987-8</strain>
    </source>
</reference>
<feature type="compositionally biased region" description="Low complexity" evidence="1">
    <location>
        <begin position="410"/>
        <end position="437"/>
    </location>
</feature>
<dbReference type="AlphaFoldDB" id="A0A369JBA8"/>
<feature type="compositionally biased region" description="Basic and acidic residues" evidence="1">
    <location>
        <begin position="459"/>
        <end position="478"/>
    </location>
</feature>
<comment type="caution">
    <text evidence="2">The sequence shown here is derived from an EMBL/GenBank/DDBJ whole genome shotgun (WGS) entry which is preliminary data.</text>
</comment>
<keyword evidence="3" id="KW-1185">Reference proteome</keyword>